<evidence type="ECO:0000256" key="12">
    <source>
        <dbReference type="ARBA" id="ARBA00023180"/>
    </source>
</evidence>
<dbReference type="InterPro" id="IPR013210">
    <property type="entry name" value="LRR_N_plant-typ"/>
</dbReference>
<keyword evidence="6" id="KW-0732">Signal</keyword>
<dbReference type="Gene3D" id="3.30.420.10">
    <property type="entry name" value="Ribonuclease H-like superfamily/Ribonuclease H"/>
    <property type="match status" value="1"/>
</dbReference>
<keyword evidence="5" id="KW-0808">Transferase</keyword>
<dbReference type="FunFam" id="3.80.10.10:FF:000363">
    <property type="entry name" value="Leucine-rich repeat family protein"/>
    <property type="match status" value="1"/>
</dbReference>
<evidence type="ECO:0000256" key="14">
    <source>
        <dbReference type="SAM" id="Phobius"/>
    </source>
</evidence>
<evidence type="ECO:0000313" key="17">
    <source>
        <dbReference type="Proteomes" id="UP000826271"/>
    </source>
</evidence>
<dbReference type="SUPFAM" id="SSF53098">
    <property type="entry name" value="Ribonuclease H-like"/>
    <property type="match status" value="1"/>
</dbReference>
<keyword evidence="12" id="KW-0325">Glycoprotein</keyword>
<keyword evidence="9" id="KW-0418">Kinase</keyword>
<dbReference type="InterPro" id="IPR036397">
    <property type="entry name" value="RNaseH_sf"/>
</dbReference>
<dbReference type="Pfam" id="PF08263">
    <property type="entry name" value="LRRNT_2"/>
    <property type="match status" value="1"/>
</dbReference>
<evidence type="ECO:0000256" key="11">
    <source>
        <dbReference type="ARBA" id="ARBA00023136"/>
    </source>
</evidence>
<evidence type="ECO:0000256" key="8">
    <source>
        <dbReference type="ARBA" id="ARBA00022741"/>
    </source>
</evidence>
<keyword evidence="10" id="KW-0067">ATP-binding</keyword>
<dbReference type="GO" id="GO:0016020">
    <property type="term" value="C:membrane"/>
    <property type="evidence" value="ECO:0007669"/>
    <property type="project" value="UniProtKB-SubCell"/>
</dbReference>
<dbReference type="InterPro" id="IPR012337">
    <property type="entry name" value="RNaseH-like_sf"/>
</dbReference>
<evidence type="ECO:0000256" key="4">
    <source>
        <dbReference type="ARBA" id="ARBA00022614"/>
    </source>
</evidence>
<evidence type="ECO:0000256" key="9">
    <source>
        <dbReference type="ARBA" id="ARBA00022777"/>
    </source>
</evidence>
<dbReference type="EMBL" id="WHWC01000015">
    <property type="protein sequence ID" value="KAG8368962.1"/>
    <property type="molecule type" value="Genomic_DNA"/>
</dbReference>
<dbReference type="InterPro" id="IPR032675">
    <property type="entry name" value="LRR_dom_sf"/>
</dbReference>
<evidence type="ECO:0000256" key="3">
    <source>
        <dbReference type="ARBA" id="ARBA00022527"/>
    </source>
</evidence>
<protein>
    <recommendedName>
        <fullName evidence="2">non-specific serine/threonine protein kinase</fullName>
        <ecNumber evidence="2">2.7.11.1</ecNumber>
    </recommendedName>
</protein>
<dbReference type="Pfam" id="PF22936">
    <property type="entry name" value="Pol_BBD"/>
    <property type="match status" value="1"/>
</dbReference>
<reference evidence="16" key="1">
    <citation type="submission" date="2019-10" db="EMBL/GenBank/DDBJ databases">
        <authorList>
            <person name="Zhang R."/>
            <person name="Pan Y."/>
            <person name="Wang J."/>
            <person name="Ma R."/>
            <person name="Yu S."/>
        </authorList>
    </citation>
    <scope>NUCLEOTIDE SEQUENCE</scope>
    <source>
        <strain evidence="16">LA-IB0</strain>
        <tissue evidence="16">Leaf</tissue>
    </source>
</reference>
<sequence>MAKRQVIDALASVNLEDDWDWIMDSGFGNHLTRDSSKFSSLKEYNGNDVIVTTDNTVHHIENEGTVIINDKDKDSILLKNVYHVPEIKKTLFSMANVVDTGNYVLFGPQEVKIFRHIKELKADVIHTGKRVNNLFVLSATDSYIKKMSSNDTAYTWGARLGHLRMDKLKAMVKMNLVKRFTWVYFVKHKSEVLNMFQEFKKTVEGELGFKIKRLHTDNGGEFTSDEFFSFCCQHGMKRELTCAEMPQQNEVVFKQDSKIGDREYTKLPISGTPPNGSSSSGIGESIERGAQVLDNRMQNKEIQQHGQIHLIVVVALQSLKNIWKNIPPNWVGDDPCGNSWDGVSCTSNRVVSITLASINLSGRLSSDIQGLSELRTLDLSYNKGMTGPLPTSIGNVKKLSSLILVGCGFSGPIPPSIGLLPQLTYLSLNSNNFIGGIPPSIGNLSNLYWLDLADNKLTGTIPISTGTTPGLDLLVNTKHFHFGKNQLSGEIPSQLFNSNLTLIHLFLENNQLTGSIPFTLGLVQTLEVVRLDRNSLSESVPENLNNLTSVQELFLANNKLTGPLPDLTGMDLLNYVDMSNNSFDGTDIPPWFSSLSSLTSLALKNNRINGTLNVGSSYSSQLQLIDLQNNSIDAFTQRASYDIQIILVGNPICDVGVTVNYCTSPQQTNSSYATPNSSYSTLPENCTPQPCASGQVSSPSCKCAYPYTGILFFRAPSFSNMGNSSTFVSLQRKLMVTFQSNSLPVDSVSLSNPAKDIDNYLSLNLQVFPSGQDYFNRSGVSTIGYFLSYQIFKPPPDYGPFYFIGNDYAHFPGMPAETHKSSSSNLVTIIASSVSAVVFLCLLFAAGYKFNVHLHFCSKGYSNY</sequence>
<name>A0AAV6WKS2_9LAMI</name>
<feature type="domain" description="Integrase catalytic" evidence="15">
    <location>
        <begin position="147"/>
        <end position="317"/>
    </location>
</feature>
<organism evidence="16 17">
    <name type="scientific">Buddleja alternifolia</name>
    <dbReference type="NCBI Taxonomy" id="168488"/>
    <lineage>
        <taxon>Eukaryota</taxon>
        <taxon>Viridiplantae</taxon>
        <taxon>Streptophyta</taxon>
        <taxon>Embryophyta</taxon>
        <taxon>Tracheophyta</taxon>
        <taxon>Spermatophyta</taxon>
        <taxon>Magnoliopsida</taxon>
        <taxon>eudicotyledons</taxon>
        <taxon>Gunneridae</taxon>
        <taxon>Pentapetalae</taxon>
        <taxon>asterids</taxon>
        <taxon>lamiids</taxon>
        <taxon>Lamiales</taxon>
        <taxon>Scrophulariaceae</taxon>
        <taxon>Buddlejeae</taxon>
        <taxon>Buddleja</taxon>
    </lineage>
</organism>
<gene>
    <name evidence="16" type="ORF">BUALT_Bualt15G0100800</name>
</gene>
<keyword evidence="17" id="KW-1185">Reference proteome</keyword>
<feature type="compositionally biased region" description="Low complexity" evidence="13">
    <location>
        <begin position="268"/>
        <end position="283"/>
    </location>
</feature>
<evidence type="ECO:0000256" key="13">
    <source>
        <dbReference type="SAM" id="MobiDB-lite"/>
    </source>
</evidence>
<evidence type="ECO:0000256" key="10">
    <source>
        <dbReference type="ARBA" id="ARBA00022840"/>
    </source>
</evidence>
<keyword evidence="7" id="KW-0677">Repeat</keyword>
<keyword evidence="14" id="KW-0812">Transmembrane</keyword>
<proteinExistence type="predicted"/>
<evidence type="ECO:0000256" key="5">
    <source>
        <dbReference type="ARBA" id="ARBA00022679"/>
    </source>
</evidence>
<keyword evidence="8" id="KW-0547">Nucleotide-binding</keyword>
<dbReference type="PROSITE" id="PS50994">
    <property type="entry name" value="INTEGRASE"/>
    <property type="match status" value="1"/>
</dbReference>
<evidence type="ECO:0000313" key="16">
    <source>
        <dbReference type="EMBL" id="KAG8368962.1"/>
    </source>
</evidence>
<evidence type="ECO:0000256" key="2">
    <source>
        <dbReference type="ARBA" id="ARBA00012513"/>
    </source>
</evidence>
<dbReference type="SUPFAM" id="SSF52058">
    <property type="entry name" value="L domain-like"/>
    <property type="match status" value="2"/>
</dbReference>
<keyword evidence="4" id="KW-0433">Leucine-rich repeat</keyword>
<keyword evidence="11 14" id="KW-0472">Membrane</keyword>
<dbReference type="GO" id="GO:0005524">
    <property type="term" value="F:ATP binding"/>
    <property type="evidence" value="ECO:0007669"/>
    <property type="project" value="UniProtKB-KW"/>
</dbReference>
<dbReference type="InterPro" id="IPR054722">
    <property type="entry name" value="PolX-like_BBD"/>
</dbReference>
<dbReference type="PANTHER" id="PTHR45974">
    <property type="entry name" value="RECEPTOR-LIKE PROTEIN 55"/>
    <property type="match status" value="1"/>
</dbReference>
<comment type="caution">
    <text evidence="16">The sequence shown here is derived from an EMBL/GenBank/DDBJ whole genome shotgun (WGS) entry which is preliminary data.</text>
</comment>
<dbReference type="Proteomes" id="UP000826271">
    <property type="component" value="Unassembled WGS sequence"/>
</dbReference>
<dbReference type="Pfam" id="PF00560">
    <property type="entry name" value="LRR_1"/>
    <property type="match status" value="3"/>
</dbReference>
<evidence type="ECO:0000259" key="15">
    <source>
        <dbReference type="PROSITE" id="PS50994"/>
    </source>
</evidence>
<dbReference type="AlphaFoldDB" id="A0AAV6WKS2"/>
<dbReference type="PANTHER" id="PTHR45974:SF266">
    <property type="entry name" value="LEUCINE-RICH REPEAT RECEPTOR PROTEIN KINASE HPCA1"/>
    <property type="match status" value="1"/>
</dbReference>
<evidence type="ECO:0000256" key="1">
    <source>
        <dbReference type="ARBA" id="ARBA00004370"/>
    </source>
</evidence>
<dbReference type="GO" id="GO:0015074">
    <property type="term" value="P:DNA integration"/>
    <property type="evidence" value="ECO:0007669"/>
    <property type="project" value="InterPro"/>
</dbReference>
<dbReference type="GO" id="GO:0004674">
    <property type="term" value="F:protein serine/threonine kinase activity"/>
    <property type="evidence" value="ECO:0007669"/>
    <property type="project" value="UniProtKB-KW"/>
</dbReference>
<dbReference type="Gene3D" id="3.80.10.10">
    <property type="entry name" value="Ribonuclease Inhibitor"/>
    <property type="match status" value="2"/>
</dbReference>
<accession>A0AAV6WKS2</accession>
<evidence type="ECO:0000256" key="6">
    <source>
        <dbReference type="ARBA" id="ARBA00022729"/>
    </source>
</evidence>
<evidence type="ECO:0000256" key="7">
    <source>
        <dbReference type="ARBA" id="ARBA00022737"/>
    </source>
</evidence>
<dbReference type="GO" id="GO:0003676">
    <property type="term" value="F:nucleic acid binding"/>
    <property type="evidence" value="ECO:0007669"/>
    <property type="project" value="InterPro"/>
</dbReference>
<dbReference type="InterPro" id="IPR001584">
    <property type="entry name" value="Integrase_cat-core"/>
</dbReference>
<feature type="region of interest" description="Disordered" evidence="13">
    <location>
        <begin position="264"/>
        <end position="283"/>
    </location>
</feature>
<keyword evidence="14" id="KW-1133">Transmembrane helix</keyword>
<keyword evidence="3" id="KW-0723">Serine/threonine-protein kinase</keyword>
<comment type="subcellular location">
    <subcellularLocation>
        <location evidence="1">Membrane</location>
    </subcellularLocation>
</comment>
<feature type="transmembrane region" description="Helical" evidence="14">
    <location>
        <begin position="826"/>
        <end position="846"/>
    </location>
</feature>
<dbReference type="InterPro" id="IPR001611">
    <property type="entry name" value="Leu-rich_rpt"/>
</dbReference>
<dbReference type="EC" id="2.7.11.1" evidence="2"/>
<dbReference type="FunFam" id="3.80.10.10:FF:000542">
    <property type="entry name" value="Leucine-rich repeat protein kinase family protein"/>
    <property type="match status" value="1"/>
</dbReference>